<keyword evidence="5" id="KW-0282">Flagellum</keyword>
<evidence type="ECO:0000256" key="1">
    <source>
        <dbReference type="ARBA" id="ARBA00004365"/>
    </source>
</evidence>
<evidence type="ECO:0000259" key="4">
    <source>
        <dbReference type="Pfam" id="PF00700"/>
    </source>
</evidence>
<comment type="similarity">
    <text evidence="2">Belongs to the bacterial flagellin family.</text>
</comment>
<accession>A0ABY0QNY8</accession>
<evidence type="ECO:0000256" key="2">
    <source>
        <dbReference type="ARBA" id="ARBA00005709"/>
    </source>
</evidence>
<keyword evidence="5" id="KW-0966">Cell projection</keyword>
<dbReference type="InterPro" id="IPR001492">
    <property type="entry name" value="Flagellin"/>
</dbReference>
<name>A0ABY0QNY8_CLOCO</name>
<dbReference type="Gene3D" id="6.10.10.10">
    <property type="entry name" value="Flagellar export chaperone, C-terminal domain"/>
    <property type="match status" value="1"/>
</dbReference>
<feature type="domain" description="Flagellin C-terminal" evidence="4">
    <location>
        <begin position="809"/>
        <end position="891"/>
    </location>
</feature>
<protein>
    <submittedName>
        <fullName evidence="5">Flagellin C-terminal helical region</fullName>
    </submittedName>
</protein>
<dbReference type="Pfam" id="PF00700">
    <property type="entry name" value="Flagellin_C"/>
    <property type="match status" value="1"/>
</dbReference>
<dbReference type="RefSeq" id="WP_089867854.1">
    <property type="nucleotide sequence ID" value="NZ_FNGL01000030.1"/>
</dbReference>
<gene>
    <name evidence="5" type="ORF">SAMN05216497_13016</name>
</gene>
<dbReference type="InterPro" id="IPR042187">
    <property type="entry name" value="Flagellin_C_sub2"/>
</dbReference>
<evidence type="ECO:0000313" key="5">
    <source>
        <dbReference type="EMBL" id="SDL41187.1"/>
    </source>
</evidence>
<comment type="caution">
    <text evidence="5">The sequence shown here is derived from an EMBL/GenBank/DDBJ whole genome shotgun (WGS) entry which is preliminary data.</text>
</comment>
<sequence length="895" mass="99097">MLDDKLWDVDRNLIPSLDKNNVLSLSAENCKKIDGLVGGALSFFYEYHISMGAGTVFGSSDLSGKLDIITGSNDKFTFTIEDKRYNVKFPPTPYPPYMGKGYTADEIVNIMQEQLDAQGADVKVYMNGNQIALDAGYRIIDGFAGNMIKIDGITSILYDNAKHGKIHKTKGYTTGRVSINSPIEIKEGENDTISFYLDDDNSSEKNIVLEGKTYNTIGEIVDEVNKKLEEQNIEAFAEASGTNLKISSKKLGYGSKIKLLDTANGYIPLFCEITEVSPTYNNGETIANPPPEGSTTPTYEYKSTYVMSGNSFNGITIDGSNDKLNFNVSGTNVSVNLTHGRFNSINEFKDSFQKDIDNAGIKNVQVKIYNSNKIGLETKEKGKDQYFSGLSGSGYKDIFVGENILKPYSNTGTTTYSYIQGRSSIGNNFEINSTNKNLSFDYIEDGKITNVSIELEEKTYATRGELINEINNKLGSIPITAKGYGSDAIELIVNNGGSNYRMENFSGGFYDNVFKSAVERVTLPYELSGHTNPYSEQQCYIVGRKDISNGVVINPGINDVLTFDLRDNGSIKKTISIKIPAEHHSPQNLINKINEELQKQGITNVKAEYGTVNTGTTADDSNKLVLRYINEEEGYYTIDGVRGNSAYSIFYNASGDPIPTYTVGIINLSQGVTIAAGENDTFTFDVDKKENTITLSEGEYTAETLLQEINNKLSGINSEVVASYYEGRLKLGYKGVGFHTIDNIRGNARDTLFMELKGRDEVIQNYVQAGANEKEGLVLEPFYMSSELLRINTTLIGSRKLSQKSLIRLDSALKSVLEKRGQAGAYQNRLESIYRNNENYAKNLQASESRITDLDMAKEVMEFVKTQILGQVSQAMLAQSNDQSQRLIQLFLDRK</sequence>
<comment type="subcellular location">
    <subcellularLocation>
        <location evidence="1">Bacterial flagellum</location>
    </subcellularLocation>
</comment>
<proteinExistence type="inferred from homology"/>
<dbReference type="Gene3D" id="1.20.1330.10">
    <property type="entry name" value="f41 fragment of flagellin, N-terminal domain"/>
    <property type="match status" value="1"/>
</dbReference>
<dbReference type="PANTHER" id="PTHR42792">
    <property type="entry name" value="FLAGELLIN"/>
    <property type="match status" value="1"/>
</dbReference>
<dbReference type="EMBL" id="FNGL01000030">
    <property type="protein sequence ID" value="SDL41187.1"/>
    <property type="molecule type" value="Genomic_DNA"/>
</dbReference>
<dbReference type="SUPFAM" id="SSF64518">
    <property type="entry name" value="Phase 1 flagellin"/>
    <property type="match status" value="1"/>
</dbReference>
<dbReference type="InterPro" id="IPR046358">
    <property type="entry name" value="Flagellin_C"/>
</dbReference>
<evidence type="ECO:0000313" key="6">
    <source>
        <dbReference type="Proteomes" id="UP000198811"/>
    </source>
</evidence>
<organism evidence="5 6">
    <name type="scientific">Clostridium cochlearium</name>
    <dbReference type="NCBI Taxonomy" id="1494"/>
    <lineage>
        <taxon>Bacteria</taxon>
        <taxon>Bacillati</taxon>
        <taxon>Bacillota</taxon>
        <taxon>Clostridia</taxon>
        <taxon>Eubacteriales</taxon>
        <taxon>Clostridiaceae</taxon>
        <taxon>Clostridium</taxon>
    </lineage>
</organism>
<keyword evidence="5" id="KW-0969">Cilium</keyword>
<dbReference type="Proteomes" id="UP000198811">
    <property type="component" value="Unassembled WGS sequence"/>
</dbReference>
<keyword evidence="6" id="KW-1185">Reference proteome</keyword>
<reference evidence="5 6" key="1">
    <citation type="submission" date="2016-10" db="EMBL/GenBank/DDBJ databases">
        <authorList>
            <person name="Varghese N."/>
            <person name="Submissions S."/>
        </authorList>
    </citation>
    <scope>NUCLEOTIDE SEQUENCE [LARGE SCALE GENOMIC DNA]</scope>
    <source>
        <strain evidence="5 6">NLAE-zl-C224</strain>
    </source>
</reference>
<evidence type="ECO:0000256" key="3">
    <source>
        <dbReference type="ARBA" id="ARBA00023143"/>
    </source>
</evidence>
<keyword evidence="3" id="KW-0975">Bacterial flagellum</keyword>
<dbReference type="PANTHER" id="PTHR42792:SF1">
    <property type="entry name" value="FLAGELLAR HOOK-ASSOCIATED PROTEIN 3"/>
    <property type="match status" value="1"/>
</dbReference>